<dbReference type="InterPro" id="IPR006702">
    <property type="entry name" value="CASP_dom"/>
</dbReference>
<comment type="caution">
    <text evidence="8">Lacks conserved residue(s) required for the propagation of feature annotation.</text>
</comment>
<dbReference type="NCBIfam" id="TIGR01569">
    <property type="entry name" value="A_tha_TIGR01569"/>
    <property type="match status" value="1"/>
</dbReference>
<dbReference type="AlphaFoldDB" id="A0AAN7KJA0"/>
<comment type="caution">
    <text evidence="10">The sequence shown here is derived from an EMBL/GenBank/DDBJ whole genome shotgun (WGS) entry which is preliminary data.</text>
</comment>
<keyword evidence="11" id="KW-1185">Reference proteome</keyword>
<organism evidence="10 11">
    <name type="scientific">Trapa natans</name>
    <name type="common">Water chestnut</name>
    <dbReference type="NCBI Taxonomy" id="22666"/>
    <lineage>
        <taxon>Eukaryota</taxon>
        <taxon>Viridiplantae</taxon>
        <taxon>Streptophyta</taxon>
        <taxon>Embryophyta</taxon>
        <taxon>Tracheophyta</taxon>
        <taxon>Spermatophyta</taxon>
        <taxon>Magnoliopsida</taxon>
        <taxon>eudicotyledons</taxon>
        <taxon>Gunneridae</taxon>
        <taxon>Pentapetalae</taxon>
        <taxon>rosids</taxon>
        <taxon>malvids</taxon>
        <taxon>Myrtales</taxon>
        <taxon>Lythraceae</taxon>
        <taxon>Trapa</taxon>
    </lineage>
</organism>
<dbReference type="InterPro" id="IPR044173">
    <property type="entry name" value="CASPL"/>
</dbReference>
<evidence type="ECO:0000256" key="5">
    <source>
        <dbReference type="ARBA" id="ARBA00022692"/>
    </source>
</evidence>
<dbReference type="InterPro" id="IPR006459">
    <property type="entry name" value="CASP/CASPL"/>
</dbReference>
<gene>
    <name evidence="10" type="ORF">SAY86_015345</name>
</gene>
<keyword evidence="5 8" id="KW-0812">Transmembrane</keyword>
<proteinExistence type="inferred from homology"/>
<evidence type="ECO:0000259" key="9">
    <source>
        <dbReference type="Pfam" id="PF04535"/>
    </source>
</evidence>
<evidence type="ECO:0000313" key="10">
    <source>
        <dbReference type="EMBL" id="KAK4767595.1"/>
    </source>
</evidence>
<evidence type="ECO:0000256" key="3">
    <source>
        <dbReference type="ARBA" id="ARBA00011489"/>
    </source>
</evidence>
<accession>A0AAN7KJA0</accession>
<evidence type="ECO:0000256" key="7">
    <source>
        <dbReference type="ARBA" id="ARBA00023136"/>
    </source>
</evidence>
<dbReference type="Proteomes" id="UP001346149">
    <property type="component" value="Unassembled WGS sequence"/>
</dbReference>
<dbReference type="GO" id="GO:0005886">
    <property type="term" value="C:plasma membrane"/>
    <property type="evidence" value="ECO:0007669"/>
    <property type="project" value="UniProtKB-SubCell"/>
</dbReference>
<name>A0AAN7KJA0_TRANT</name>
<reference evidence="10 11" key="1">
    <citation type="journal article" date="2023" name="Hortic Res">
        <title>Pangenome of water caltrop reveals structural variations and asymmetric subgenome divergence after allopolyploidization.</title>
        <authorList>
            <person name="Zhang X."/>
            <person name="Chen Y."/>
            <person name="Wang L."/>
            <person name="Yuan Y."/>
            <person name="Fang M."/>
            <person name="Shi L."/>
            <person name="Lu R."/>
            <person name="Comes H.P."/>
            <person name="Ma Y."/>
            <person name="Chen Y."/>
            <person name="Huang G."/>
            <person name="Zhou Y."/>
            <person name="Zheng Z."/>
            <person name="Qiu Y."/>
        </authorList>
    </citation>
    <scope>NUCLEOTIDE SEQUENCE [LARGE SCALE GENOMIC DNA]</scope>
    <source>
        <strain evidence="10">F231</strain>
    </source>
</reference>
<comment type="subunit">
    <text evidence="3 8">Homodimer and heterodimers.</text>
</comment>
<keyword evidence="7 8" id="KW-0472">Membrane</keyword>
<keyword evidence="6 8" id="KW-1133">Transmembrane helix</keyword>
<sequence>MNVIAENKVQHHHQIMHPAVKHSREALLHRAQASLRMVAAATSLTAMCVMLTSDQTAVIYGIPVTARYTYSSTFRFIAAVDGVTCAFCLLSLLILFVLSPHAHSQRSGYFILFLLDLMMMALMLAGCGGAIAIGMVGMYGNSHTGWAAICDHMGKFCHGVVISIILSILSVHSLMMLTILSSYHYSRQQPHL</sequence>
<dbReference type="EMBL" id="JAXQNO010000022">
    <property type="protein sequence ID" value="KAK4767595.1"/>
    <property type="molecule type" value="Genomic_DNA"/>
</dbReference>
<evidence type="ECO:0000256" key="4">
    <source>
        <dbReference type="ARBA" id="ARBA00022475"/>
    </source>
</evidence>
<evidence type="ECO:0000256" key="8">
    <source>
        <dbReference type="RuleBase" id="RU361233"/>
    </source>
</evidence>
<dbReference type="PANTHER" id="PTHR36488">
    <property type="entry name" value="CASP-LIKE PROTEIN 1U1"/>
    <property type="match status" value="1"/>
</dbReference>
<feature type="domain" description="Casparian strip membrane protein" evidence="9">
    <location>
        <begin position="28"/>
        <end position="171"/>
    </location>
</feature>
<comment type="subcellular location">
    <subcellularLocation>
        <location evidence="1 8">Cell membrane</location>
        <topology evidence="1 8">Multi-pass membrane protein</topology>
    </subcellularLocation>
</comment>
<protein>
    <recommendedName>
        <fullName evidence="8">CASP-like protein</fullName>
    </recommendedName>
</protein>
<evidence type="ECO:0000256" key="2">
    <source>
        <dbReference type="ARBA" id="ARBA00007651"/>
    </source>
</evidence>
<feature type="transmembrane region" description="Helical" evidence="8">
    <location>
        <begin position="159"/>
        <end position="180"/>
    </location>
</feature>
<keyword evidence="4 8" id="KW-1003">Cell membrane</keyword>
<dbReference type="PANTHER" id="PTHR36488:SF8">
    <property type="entry name" value="CASP-LIKE PROTEIN 1U1"/>
    <property type="match status" value="1"/>
</dbReference>
<feature type="transmembrane region" description="Helical" evidence="8">
    <location>
        <begin position="110"/>
        <end position="139"/>
    </location>
</feature>
<dbReference type="Pfam" id="PF04535">
    <property type="entry name" value="CASP_dom"/>
    <property type="match status" value="1"/>
</dbReference>
<comment type="similarity">
    <text evidence="2 8">Belongs to the Casparian strip membrane proteins (CASP) family.</text>
</comment>
<feature type="transmembrane region" description="Helical" evidence="8">
    <location>
        <begin position="73"/>
        <end position="98"/>
    </location>
</feature>
<evidence type="ECO:0000256" key="1">
    <source>
        <dbReference type="ARBA" id="ARBA00004651"/>
    </source>
</evidence>
<evidence type="ECO:0000313" key="11">
    <source>
        <dbReference type="Proteomes" id="UP001346149"/>
    </source>
</evidence>
<evidence type="ECO:0000256" key="6">
    <source>
        <dbReference type="ARBA" id="ARBA00022989"/>
    </source>
</evidence>